<dbReference type="PANTHER" id="PTHR30483">
    <property type="entry name" value="LEUCINE-SPECIFIC-BINDING PROTEIN"/>
    <property type="match status" value="1"/>
</dbReference>
<evidence type="ECO:0000256" key="5">
    <source>
        <dbReference type="SAM" id="SignalP"/>
    </source>
</evidence>
<keyword evidence="3 5" id="KW-0732">Signal</keyword>
<feature type="chain" id="PRO_5037121244" evidence="5">
    <location>
        <begin position="23"/>
        <end position="255"/>
    </location>
</feature>
<dbReference type="InterPro" id="IPR028082">
    <property type="entry name" value="Peripla_BP_I"/>
</dbReference>
<dbReference type="PRINTS" id="PR00337">
    <property type="entry name" value="LEUILEVALBP"/>
</dbReference>
<keyword evidence="4" id="KW-0029">Amino-acid transport</keyword>
<dbReference type="GO" id="GO:0006865">
    <property type="term" value="P:amino acid transport"/>
    <property type="evidence" value="ECO:0007669"/>
    <property type="project" value="UniProtKB-KW"/>
</dbReference>
<name>A0A947CZG4_9HYPH</name>
<reference evidence="7 8" key="1">
    <citation type="submission" date="2021-06" db="EMBL/GenBank/DDBJ databases">
        <authorList>
            <person name="Grouzdev D.S."/>
            <person name="Koziaeva V."/>
        </authorList>
    </citation>
    <scope>NUCLEOTIDE SEQUENCE [LARGE SCALE GENOMIC DNA]</scope>
    <source>
        <strain evidence="7 8">22</strain>
    </source>
</reference>
<evidence type="ECO:0000256" key="2">
    <source>
        <dbReference type="ARBA" id="ARBA00022448"/>
    </source>
</evidence>
<comment type="caution">
    <text evidence="7">The sequence shown here is derived from an EMBL/GenBank/DDBJ whole genome shotgun (WGS) entry which is preliminary data.</text>
</comment>
<evidence type="ECO:0000256" key="3">
    <source>
        <dbReference type="ARBA" id="ARBA00022729"/>
    </source>
</evidence>
<keyword evidence="8" id="KW-1185">Reference proteome</keyword>
<evidence type="ECO:0000313" key="7">
    <source>
        <dbReference type="EMBL" id="MBT9287965.1"/>
    </source>
</evidence>
<evidence type="ECO:0000259" key="6">
    <source>
        <dbReference type="Pfam" id="PF13458"/>
    </source>
</evidence>
<organism evidence="7 8">
    <name type="scientific">Prosthecodimorpha staleyi</name>
    <dbReference type="NCBI Taxonomy" id="2840188"/>
    <lineage>
        <taxon>Bacteria</taxon>
        <taxon>Pseudomonadati</taxon>
        <taxon>Pseudomonadota</taxon>
        <taxon>Alphaproteobacteria</taxon>
        <taxon>Hyphomicrobiales</taxon>
        <taxon>Ancalomicrobiaceae</taxon>
        <taxon>Prosthecodimorpha</taxon>
    </lineage>
</organism>
<dbReference type="InterPro" id="IPR028081">
    <property type="entry name" value="Leu-bd"/>
</dbReference>
<protein>
    <submittedName>
        <fullName evidence="7">ABC transporter substrate-binding protein</fullName>
    </submittedName>
</protein>
<comment type="similarity">
    <text evidence="1">Belongs to the leucine-binding protein family.</text>
</comment>
<dbReference type="Proteomes" id="UP000766595">
    <property type="component" value="Unassembled WGS sequence"/>
</dbReference>
<dbReference type="PANTHER" id="PTHR30483:SF6">
    <property type="entry name" value="PERIPLASMIC BINDING PROTEIN OF ABC TRANSPORTER FOR NATURAL AMINO ACIDS"/>
    <property type="match status" value="1"/>
</dbReference>
<proteinExistence type="inferred from homology"/>
<dbReference type="RefSeq" id="WP_261966658.1">
    <property type="nucleotide sequence ID" value="NZ_JAHHZF010000001.1"/>
</dbReference>
<dbReference type="InterPro" id="IPR000709">
    <property type="entry name" value="Leu_Ile_Val-bd"/>
</dbReference>
<evidence type="ECO:0000256" key="1">
    <source>
        <dbReference type="ARBA" id="ARBA00010062"/>
    </source>
</evidence>
<evidence type="ECO:0000256" key="4">
    <source>
        <dbReference type="ARBA" id="ARBA00022970"/>
    </source>
</evidence>
<dbReference type="EMBL" id="JAHHZF010000001">
    <property type="protein sequence ID" value="MBT9287965.1"/>
    <property type="molecule type" value="Genomic_DNA"/>
</dbReference>
<dbReference type="Pfam" id="PF13458">
    <property type="entry name" value="Peripla_BP_6"/>
    <property type="match status" value="1"/>
</dbReference>
<dbReference type="AlphaFoldDB" id="A0A947CZG4"/>
<accession>A0A947CZG4</accession>
<keyword evidence="2" id="KW-0813">Transport</keyword>
<dbReference type="Gene3D" id="3.40.50.2300">
    <property type="match status" value="1"/>
</dbReference>
<dbReference type="SUPFAM" id="SSF53822">
    <property type="entry name" value="Periplasmic binding protein-like I"/>
    <property type="match status" value="1"/>
</dbReference>
<feature type="signal peptide" evidence="5">
    <location>
        <begin position="1"/>
        <end position="22"/>
    </location>
</feature>
<sequence>MTWLVRFATLYFTAMFTFATQAADDLKVGLIAPLSGPLSIIGTEVVQASKLKIAMLNAGGGIDGRKISLIEIDSSCTPGKILRNEYLIADLDFAVEYNCGVNIMASLDVFQRHNVPHLVYELSERFAPEIYSGVGIFAKPELVKLFKVERMLKENSQDITKHAILGYSSLEIFEQAMRISKSYKRQDVLNVIKFKEFQTSAGEIKFNTHQNPVSSSFLMDIWQKEDDCPKCPKAGMCPQAIAAMIIEKKVCNKTK</sequence>
<dbReference type="InterPro" id="IPR051010">
    <property type="entry name" value="BCAA_transport"/>
</dbReference>
<feature type="domain" description="Leucine-binding protein" evidence="6">
    <location>
        <begin position="26"/>
        <end position="118"/>
    </location>
</feature>
<gene>
    <name evidence="7" type="ORF">KL771_00780</name>
</gene>
<evidence type="ECO:0000313" key="8">
    <source>
        <dbReference type="Proteomes" id="UP000766595"/>
    </source>
</evidence>